<proteinExistence type="inferred from homology"/>
<dbReference type="EMBL" id="KJ742421">
    <property type="protein sequence ID" value="AIF79691.1"/>
    <property type="molecule type" value="Genomic_DNA"/>
</dbReference>
<evidence type="ECO:0000256" key="2">
    <source>
        <dbReference type="ARBA" id="ARBA00022581"/>
    </source>
</evidence>
<comment type="similarity">
    <text evidence="1">Belongs to the geminiviridae protein AC4/C4 family.</text>
</comment>
<evidence type="ECO:0000256" key="1">
    <source>
        <dbReference type="ARBA" id="ARBA00008996"/>
    </source>
</evidence>
<keyword evidence="2" id="KW-0945">Host-virus interaction</keyword>
<dbReference type="InterPro" id="IPR002488">
    <property type="entry name" value="Gemini_C4"/>
</dbReference>
<feature type="compositionally biased region" description="Polar residues" evidence="3">
    <location>
        <begin position="48"/>
        <end position="69"/>
    </location>
</feature>
<name>A0A075MKW8_9GEMI</name>
<sequence>MKMGNLTSMCFSSSKVNSSARIRDSSIWSPQPGQHISIRTFRELNRAPMSSRTSTRTETPLNGEFSRSTAEVLEEVASRLTTHTPRF</sequence>
<evidence type="ECO:0000313" key="4">
    <source>
        <dbReference type="EMBL" id="AIF79691.1"/>
    </source>
</evidence>
<dbReference type="Pfam" id="PF01492">
    <property type="entry name" value="Gemini_C4"/>
    <property type="match status" value="1"/>
</dbReference>
<protein>
    <submittedName>
        <fullName evidence="4">AC4 protein</fullName>
    </submittedName>
</protein>
<reference evidence="4" key="1">
    <citation type="submission" date="2014-04" db="EMBL/GenBank/DDBJ databases">
        <title>First report and molecular characterisation of viruses in chia (Salvia hispanica).</title>
        <authorList>
            <person name="Celli M.G."/>
            <person name="Perotto M.C."/>
            <person name="Martino J.A."/>
            <person name="Flores C.R."/>
            <person name="Conci V.C."/>
            <person name="Rodriguez-Pardina P."/>
        </authorList>
    </citation>
    <scope>NUCLEOTIDE SEQUENCE</scope>
    <source>
        <strain evidence="4">SM1</strain>
    </source>
</reference>
<organism evidence="4">
    <name type="scientific">Sida mosaic Bolivia virus 2</name>
    <dbReference type="NCBI Taxonomy" id="932070"/>
    <lineage>
        <taxon>Viruses</taxon>
        <taxon>Monodnaviria</taxon>
        <taxon>Shotokuvirae</taxon>
        <taxon>Cressdnaviricota</taxon>
        <taxon>Repensiviricetes</taxon>
        <taxon>Geplafuvirales</taxon>
        <taxon>Geminiviridae</taxon>
        <taxon>Begomovirus</taxon>
        <taxon>Begomovirus sidaboliviaensecundi</taxon>
    </lineage>
</organism>
<gene>
    <name evidence="4" type="primary">AC4</name>
</gene>
<evidence type="ECO:0000256" key="3">
    <source>
        <dbReference type="SAM" id="MobiDB-lite"/>
    </source>
</evidence>
<feature type="region of interest" description="Disordered" evidence="3">
    <location>
        <begin position="46"/>
        <end position="69"/>
    </location>
</feature>
<accession>A0A075MKW8</accession>